<keyword evidence="3" id="KW-0479">Metal-binding</keyword>
<keyword evidence="6" id="KW-0560">Oxidoreductase</keyword>
<keyword evidence="11" id="KW-1185">Reference proteome</keyword>
<evidence type="ECO:0000256" key="2">
    <source>
        <dbReference type="ARBA" id="ARBA00007825"/>
    </source>
</evidence>
<dbReference type="OrthoDB" id="9800887at2"/>
<dbReference type="GO" id="GO:0008199">
    <property type="term" value="F:ferric iron binding"/>
    <property type="evidence" value="ECO:0007669"/>
    <property type="project" value="InterPro"/>
</dbReference>
<reference evidence="11" key="1">
    <citation type="submission" date="2016-01" db="EMBL/GenBank/DDBJ databases">
        <authorList>
            <person name="Peeters Charlotte."/>
        </authorList>
    </citation>
    <scope>NUCLEOTIDE SEQUENCE [LARGE SCALE GENOMIC DNA]</scope>
</reference>
<dbReference type="PANTHER" id="PTHR33711:SF7">
    <property type="entry name" value="INTRADIOL RING-CLEAVAGE DIOXYGENASES DOMAIN-CONTAINING PROTEIN-RELATED"/>
    <property type="match status" value="1"/>
</dbReference>
<feature type="domain" description="Intradiol ring-cleavage dioxygenases" evidence="9">
    <location>
        <begin position="102"/>
        <end position="130"/>
    </location>
</feature>
<dbReference type="Pfam" id="PF00775">
    <property type="entry name" value="Dioxygenase_C"/>
    <property type="match status" value="1"/>
</dbReference>
<dbReference type="InterPro" id="IPR007535">
    <property type="entry name" value="Catechol_dOase_N"/>
</dbReference>
<sequence length="255" mass="28122">MNKRVKDVVDGIVSAVQRVLDEKEITESEYRTALHYLMKVAEQREIALLCDVFFNSTVVATKARLSSGSTPAIEGPYYREDAPFVVDRLKTYDTDAHKPLLIKGTVKAVDGSVAEGVTIDVWHSTPDGKYSGFHDGIPTDFYRGKLRVGRDGQFSVRTTMPVAYQIPSDGPTGALLETMGGHSWRPAHVHFKVKAPGYETLTTQYYFEGGDWVGDDCCNGVEPSLISPEKVEEGARVMNIDFVIEPALERSGANT</sequence>
<dbReference type="Gene3D" id="2.60.130.10">
    <property type="entry name" value="Aromatic compound dioxygenase"/>
    <property type="match status" value="1"/>
</dbReference>
<dbReference type="CDD" id="cd03462">
    <property type="entry name" value="1_2-CCD"/>
    <property type="match status" value="1"/>
</dbReference>
<dbReference type="Proteomes" id="UP000054624">
    <property type="component" value="Unassembled WGS sequence"/>
</dbReference>
<evidence type="ECO:0000256" key="1">
    <source>
        <dbReference type="ARBA" id="ARBA00001965"/>
    </source>
</evidence>
<name>A0A158DCR7_9BURK</name>
<dbReference type="PANTHER" id="PTHR33711">
    <property type="entry name" value="DIOXYGENASE, PUTATIVE (AFU_ORTHOLOGUE AFUA_2G02910)-RELATED"/>
    <property type="match status" value="1"/>
</dbReference>
<dbReference type="GO" id="GO:0018576">
    <property type="term" value="F:catechol 1,2-dioxygenase activity"/>
    <property type="evidence" value="ECO:0007669"/>
    <property type="project" value="InterPro"/>
</dbReference>
<dbReference type="EMBL" id="FCOI02000038">
    <property type="protein sequence ID" value="SAK92026.1"/>
    <property type="molecule type" value="Genomic_DNA"/>
</dbReference>
<dbReference type="InterPro" id="IPR012817">
    <property type="entry name" value="Chlorcchol_dOase"/>
</dbReference>
<evidence type="ECO:0000256" key="4">
    <source>
        <dbReference type="ARBA" id="ARBA00022797"/>
    </source>
</evidence>
<proteinExistence type="inferred from homology"/>
<evidence type="ECO:0000256" key="3">
    <source>
        <dbReference type="ARBA" id="ARBA00022723"/>
    </source>
</evidence>
<evidence type="ECO:0000256" key="7">
    <source>
        <dbReference type="ARBA" id="ARBA00023004"/>
    </source>
</evidence>
<evidence type="ECO:0000313" key="10">
    <source>
        <dbReference type="EMBL" id="SAK92026.1"/>
    </source>
</evidence>
<dbReference type="PROSITE" id="PS00083">
    <property type="entry name" value="INTRADIOL_DIOXYGENAS"/>
    <property type="match status" value="1"/>
</dbReference>
<evidence type="ECO:0000259" key="9">
    <source>
        <dbReference type="PROSITE" id="PS00083"/>
    </source>
</evidence>
<dbReference type="RefSeq" id="WP_061164391.1">
    <property type="nucleotide sequence ID" value="NZ_FCOI02000038.1"/>
</dbReference>
<dbReference type="InterPro" id="IPR015889">
    <property type="entry name" value="Intradiol_dOase_core"/>
</dbReference>
<dbReference type="InterPro" id="IPR000627">
    <property type="entry name" value="Intradiol_dOase_C"/>
</dbReference>
<protein>
    <recommendedName>
        <fullName evidence="8">Chlorocatechol 1,2-dioxygenase</fullName>
    </recommendedName>
</protein>
<gene>
    <name evidence="10" type="ORF">AWB76_06748</name>
</gene>
<keyword evidence="7" id="KW-0408">Iron</keyword>
<dbReference type="Pfam" id="PF04444">
    <property type="entry name" value="Dioxygenase_N"/>
    <property type="match status" value="1"/>
</dbReference>
<dbReference type="SUPFAM" id="SSF49482">
    <property type="entry name" value="Aromatic compound dioxygenase"/>
    <property type="match status" value="1"/>
</dbReference>
<organism evidence="10 11">
    <name type="scientific">Caballeronia temeraria</name>
    <dbReference type="NCBI Taxonomy" id="1777137"/>
    <lineage>
        <taxon>Bacteria</taxon>
        <taxon>Pseudomonadati</taxon>
        <taxon>Pseudomonadota</taxon>
        <taxon>Betaproteobacteria</taxon>
        <taxon>Burkholderiales</taxon>
        <taxon>Burkholderiaceae</taxon>
        <taxon>Caballeronia</taxon>
    </lineage>
</organism>
<keyword evidence="4" id="KW-0058">Aromatic hydrocarbons catabolism</keyword>
<dbReference type="NCBIfam" id="TIGR02465">
    <property type="entry name" value="chlorocat_1_2"/>
    <property type="match status" value="1"/>
</dbReference>
<evidence type="ECO:0000313" key="11">
    <source>
        <dbReference type="Proteomes" id="UP000054624"/>
    </source>
</evidence>
<evidence type="ECO:0000256" key="5">
    <source>
        <dbReference type="ARBA" id="ARBA00022964"/>
    </source>
</evidence>
<dbReference type="AlphaFoldDB" id="A0A158DCR7"/>
<evidence type="ECO:0000256" key="8">
    <source>
        <dbReference type="NCBIfam" id="TIGR02465"/>
    </source>
</evidence>
<keyword evidence="5 10" id="KW-0223">Dioxygenase</keyword>
<comment type="cofactor">
    <cofactor evidence="1">
        <name>Fe(3+)</name>
        <dbReference type="ChEBI" id="CHEBI:29034"/>
    </cofactor>
</comment>
<dbReference type="STRING" id="1777137.AWB76_06748"/>
<comment type="similarity">
    <text evidence="2">Belongs to the intradiol ring-cleavage dioxygenase family.</text>
</comment>
<dbReference type="InterPro" id="IPR050770">
    <property type="entry name" value="Intradiol_RC_Dioxygenase"/>
</dbReference>
<evidence type="ECO:0000256" key="6">
    <source>
        <dbReference type="ARBA" id="ARBA00023002"/>
    </source>
</evidence>
<dbReference type="GO" id="GO:0009712">
    <property type="term" value="P:catechol-containing compound metabolic process"/>
    <property type="evidence" value="ECO:0007669"/>
    <property type="project" value="InterPro"/>
</dbReference>
<accession>A0A158DCR7</accession>